<keyword evidence="2" id="KW-0560">Oxidoreductase</keyword>
<organism evidence="5 6">
    <name type="scientific">Cryptosporangium minutisporangium</name>
    <dbReference type="NCBI Taxonomy" id="113569"/>
    <lineage>
        <taxon>Bacteria</taxon>
        <taxon>Bacillati</taxon>
        <taxon>Actinomycetota</taxon>
        <taxon>Actinomycetes</taxon>
        <taxon>Cryptosporangiales</taxon>
        <taxon>Cryptosporangiaceae</taxon>
        <taxon>Cryptosporangium</taxon>
    </lineage>
</organism>
<dbReference type="RefSeq" id="WP_345727015.1">
    <property type="nucleotide sequence ID" value="NZ_BAAAYN010000006.1"/>
</dbReference>
<evidence type="ECO:0000256" key="2">
    <source>
        <dbReference type="ARBA" id="ARBA00023002"/>
    </source>
</evidence>
<evidence type="ECO:0000259" key="4">
    <source>
        <dbReference type="SMART" id="SM00822"/>
    </source>
</evidence>
<evidence type="ECO:0000313" key="6">
    <source>
        <dbReference type="Proteomes" id="UP001501676"/>
    </source>
</evidence>
<dbReference type="PRINTS" id="PR00081">
    <property type="entry name" value="GDHRDH"/>
</dbReference>
<accession>A0ABP6SSD3</accession>
<dbReference type="InterPro" id="IPR036291">
    <property type="entry name" value="NAD(P)-bd_dom_sf"/>
</dbReference>
<comment type="similarity">
    <text evidence="1 3">Belongs to the short-chain dehydrogenases/reductases (SDR) family.</text>
</comment>
<reference evidence="6" key="1">
    <citation type="journal article" date="2019" name="Int. J. Syst. Evol. Microbiol.">
        <title>The Global Catalogue of Microorganisms (GCM) 10K type strain sequencing project: providing services to taxonomists for standard genome sequencing and annotation.</title>
        <authorList>
            <consortium name="The Broad Institute Genomics Platform"/>
            <consortium name="The Broad Institute Genome Sequencing Center for Infectious Disease"/>
            <person name="Wu L."/>
            <person name="Ma J."/>
        </authorList>
    </citation>
    <scope>NUCLEOTIDE SEQUENCE [LARGE SCALE GENOMIC DNA]</scope>
    <source>
        <strain evidence="6">JCM 9458</strain>
    </source>
</reference>
<protein>
    <submittedName>
        <fullName evidence="5">SDR family oxidoreductase</fullName>
    </submittedName>
</protein>
<dbReference type="PRINTS" id="PR00080">
    <property type="entry name" value="SDRFAMILY"/>
</dbReference>
<dbReference type="InterPro" id="IPR020904">
    <property type="entry name" value="Sc_DH/Rdtase_CS"/>
</dbReference>
<dbReference type="InterPro" id="IPR057326">
    <property type="entry name" value="KR_dom"/>
</dbReference>
<gene>
    <name evidence="5" type="ORF">GCM10020369_12680</name>
</gene>
<name>A0ABP6SSD3_9ACTN</name>
<dbReference type="PANTHER" id="PTHR45024">
    <property type="entry name" value="DEHYDROGENASES, SHORT CHAIN"/>
    <property type="match status" value="1"/>
</dbReference>
<proteinExistence type="inferred from homology"/>
<dbReference type="Proteomes" id="UP001501676">
    <property type="component" value="Unassembled WGS sequence"/>
</dbReference>
<dbReference type="EMBL" id="BAAAYN010000006">
    <property type="protein sequence ID" value="GAA3384129.1"/>
    <property type="molecule type" value="Genomic_DNA"/>
</dbReference>
<dbReference type="Gene3D" id="3.40.50.720">
    <property type="entry name" value="NAD(P)-binding Rossmann-like Domain"/>
    <property type="match status" value="1"/>
</dbReference>
<dbReference type="InterPro" id="IPR002347">
    <property type="entry name" value="SDR_fam"/>
</dbReference>
<dbReference type="Pfam" id="PF00106">
    <property type="entry name" value="adh_short"/>
    <property type="match status" value="1"/>
</dbReference>
<dbReference type="PANTHER" id="PTHR45024:SF2">
    <property type="entry name" value="SCP2 DOMAIN-CONTAINING PROTEIN"/>
    <property type="match status" value="1"/>
</dbReference>
<dbReference type="SMART" id="SM00822">
    <property type="entry name" value="PKS_KR"/>
    <property type="match status" value="1"/>
</dbReference>
<dbReference type="SUPFAM" id="SSF51735">
    <property type="entry name" value="NAD(P)-binding Rossmann-fold domains"/>
    <property type="match status" value="1"/>
</dbReference>
<feature type="domain" description="Ketoreductase" evidence="4">
    <location>
        <begin position="8"/>
        <end position="202"/>
    </location>
</feature>
<dbReference type="PROSITE" id="PS00061">
    <property type="entry name" value="ADH_SHORT"/>
    <property type="match status" value="1"/>
</dbReference>
<comment type="caution">
    <text evidence="5">The sequence shown here is derived from an EMBL/GenBank/DDBJ whole genome shotgun (WGS) entry which is preliminary data.</text>
</comment>
<evidence type="ECO:0000256" key="3">
    <source>
        <dbReference type="RuleBase" id="RU000363"/>
    </source>
</evidence>
<keyword evidence="6" id="KW-1185">Reference proteome</keyword>
<dbReference type="NCBIfam" id="NF005861">
    <property type="entry name" value="PRK07791.1"/>
    <property type="match status" value="1"/>
</dbReference>
<evidence type="ECO:0000256" key="1">
    <source>
        <dbReference type="ARBA" id="ARBA00006484"/>
    </source>
</evidence>
<dbReference type="InterPro" id="IPR051687">
    <property type="entry name" value="Peroxisomal_Beta-Oxidation"/>
</dbReference>
<evidence type="ECO:0000313" key="5">
    <source>
        <dbReference type="EMBL" id="GAA3384129.1"/>
    </source>
</evidence>
<sequence length="316" mass="32282">MTGILEGRVAIVTGAGRGLGREHALELARQGAKVVVNDLGTSGSGEGASSAPAEEVAAAIRTAGGEAVTNGADVADFAAAEAMVAQAIEAFGGLDVLVNNAGFVRDRMLVNTSEEEWDAVIRVHLKGHFAPLRHAAAYWRREAKAGRPRAARVINTSSGAGLQGSVGQGTYSAAKAGIAGLTLVAAEELASYGVTVNAIAPSARTRMTDGPFATKMARPAEGFDAMDPANVSPVVAWLASVEAGDVTGRVIEIEGGQICVEEGWRHGPAHELGTRWKAADVGPALRALLERATAPEPVYGARPAAPAPTAPTGVRA</sequence>